<dbReference type="PANTHER" id="PTHR47102">
    <property type="entry name" value="PROTEIN BNI1"/>
    <property type="match status" value="1"/>
</dbReference>
<keyword evidence="1" id="KW-0175">Coiled coil</keyword>
<dbReference type="GO" id="GO:0030010">
    <property type="term" value="P:establishment of cell polarity"/>
    <property type="evidence" value="ECO:0007669"/>
    <property type="project" value="UniProtKB-ARBA"/>
</dbReference>
<evidence type="ECO:0000256" key="1">
    <source>
        <dbReference type="ARBA" id="ARBA00023054"/>
    </source>
</evidence>
<dbReference type="FunFam" id="1.25.10.10:FF:000291">
    <property type="entry name" value="Cytokinesis protein sepA"/>
    <property type="match status" value="1"/>
</dbReference>
<feature type="compositionally biased region" description="Pro residues" evidence="3">
    <location>
        <begin position="1083"/>
        <end position="1092"/>
    </location>
</feature>
<dbReference type="PROSITE" id="PS51444">
    <property type="entry name" value="FH2"/>
    <property type="match status" value="1"/>
</dbReference>
<accession>A0A168FYM9</accession>
<sequence length="1736" mass="192943">MSDKTRQSSGGRSIFSRNKNKDKRATESESYDALSTMSSRSSRHNRDSSAISIDGLPPPDPSTSMMSSVISSVPYDAIAPGSRSPIPVDYLPKADQVPVRREPLPHQLNKGHDFHQYPTFDPSAGNAGSHTSRMGPPATNVTMASTGRTTQFQQWGPSRGSMVSTTNGSHTSRYDSLLSPNNRISDASVFSVQPSASSLSSYGTPHRESHRLTKFPGPGAHDTFNFPKPDDDNVIEQMFAHLMHRRGWHNLPEQARRQMMAYKPDKKWTLLHQDRLAEWQGEQKRRMTARVSQFAQPDVTTYSDEEGTPEWYVRRVMEDKLDGKGMGSLEVNLRTQQIGWVRRFVECQGQVALVTLLLKINRKIANAPASESSKVEKGLDREYDIIKCLKTLMNNKFGADDALMQQKVLLALGTSLVSPRLTTRKLVSEILTFLCTWGDNGEGHYKVIQALDEVKAQTGANGRFDEWMQLVEATVDGRGKMGSMVGASDDIRTGGVGMENLLMEYSVATIILVNMMIDAPEKDLQLRVHIRAQFTGCGIKRTLSKMEAFQYELLDKQIERFRSNEAIDYEDMLERENSSIKDSIEGEVKDLSDPVQIADAIQQRLRGSRTNDYFVSALQHLLLMRANDGEERLRMFQLVDSMLSYVAMDRRLPNMDLKQSLNFTVQSLLDKLHTDSEARQAQDESLESRQIAAAAMAERDEMRARLELGADGLVAKLQKQVDEQSRFIDAQRRRTEGLKAELEGVQTIRAKEAQRNELETRELYLMLRDAQDIAASNAAKGAAATSAPAAVANGTNPEQMQGILDRQRLMERLQMQLERQKTQYKLEGRVWGEAAGPSDRLRALREEMEDEEAEAAPGAPRDFTNSVLGSINRQTRIPRKPVNANGEVSDRETIEEVSEMEEEDGVVYERPRIVEYKRPVMDPRQQAVFVDELGNKLKKYDGSDDDDEGVTTGPSHPSLESTSPQTPADGDTPKAGFTTPATSAATPATGAAPPPPPPPPPPPMPGQIVGAPPPPPPMPGQTSGAPPPPPPPPPPPMPGQISGAPRPPPPPPPPPMPGMRSPAMGTDGTASPGLPSSDSAGSMPPPPPPMPGPKSGGFLPQPTYSATPSVGLPVARPKKKLKALHWEKVDAPETSHWAAHTPSAEAREEKYIELSRKGILDEVEKLFMAKEIKKIGAATGRKDDKKQVISADLRKAYEIALAKFSQHSVEKIVQMIIHCDVQVLDNVVVMDFLQKDDLCNISDNTSKQMAPYSRDLTGPDAATQIREMDPADLTRQDQIYLYTAFELHHYWKSRMRALALTRNFEVEYEEIYEKMHQVISVSESLRDSVSLMNVLGLILDIGNYMNDANKQARGFKLSSLSRLGMVKDDKNESSLADLVERIVRGQYPEWENFASEIGGVIPAQKMNVEQLEADAKRYIDNIRNVQMSLDSGNLSDPKKFHPEDRVNLIVQRCMKDARRKAEQMQLYLDEMIRTFKDIMIFYGEDPADENARRDFFTKLANFLTEWKKSREKNIQLEETRKRNEASMKRKHAAQKAAQAASEPGSASATSTGAMDSLLEKLRAAAPQARDQRDRRRRARLKDRHQVRVASGQKIPDLNEIPEVEAVLKTSDQTIEEEENSTAGPAGPASPDRTQSRDGDDDVADRAAALLQGMRGGDADDSEKRESLRKARRQTAEEERRMRRRRRDKASVSNAEDVGKTADGTEEDASTAGHDESARASIAGRSEDGEAGEERTS</sequence>
<dbReference type="GO" id="GO:0015629">
    <property type="term" value="C:actin cytoskeleton"/>
    <property type="evidence" value="ECO:0007669"/>
    <property type="project" value="UniProtKB-ARBA"/>
</dbReference>
<feature type="region of interest" description="Disordered" evidence="3">
    <location>
        <begin position="1514"/>
        <end position="1736"/>
    </location>
</feature>
<feature type="region of interest" description="Disordered" evidence="3">
    <location>
        <begin position="122"/>
        <end position="179"/>
    </location>
</feature>
<dbReference type="InterPro" id="IPR010472">
    <property type="entry name" value="FH3_dom"/>
</dbReference>
<feature type="compositionally biased region" description="Polar residues" evidence="3">
    <location>
        <begin position="139"/>
        <end position="171"/>
    </location>
</feature>
<dbReference type="GO" id="GO:0005934">
    <property type="term" value="C:cellular bud tip"/>
    <property type="evidence" value="ECO:0007669"/>
    <property type="project" value="UniProtKB-ARBA"/>
</dbReference>
<dbReference type="GO" id="GO:0033554">
    <property type="term" value="P:cellular response to stress"/>
    <property type="evidence" value="ECO:0007669"/>
    <property type="project" value="UniProtKB-ARBA"/>
</dbReference>
<proteinExistence type="inferred from homology"/>
<dbReference type="Gene3D" id="1.20.58.2220">
    <property type="entry name" value="Formin, FH2 domain"/>
    <property type="match status" value="1"/>
</dbReference>
<dbReference type="Pfam" id="PF06367">
    <property type="entry name" value="Drf_FH3"/>
    <property type="match status" value="1"/>
</dbReference>
<dbReference type="InterPro" id="IPR015425">
    <property type="entry name" value="FH2_Formin"/>
</dbReference>
<evidence type="ECO:0000313" key="8">
    <source>
        <dbReference type="Proteomes" id="UP000076881"/>
    </source>
</evidence>
<feature type="compositionally biased region" description="Basic and acidic residues" evidence="3">
    <location>
        <begin position="1661"/>
        <end position="1680"/>
    </location>
</feature>
<dbReference type="PROSITE" id="PS51232">
    <property type="entry name" value="GBD_FH3"/>
    <property type="match status" value="1"/>
</dbReference>
<dbReference type="SUPFAM" id="SSF101447">
    <property type="entry name" value="Formin homology 2 domain (FH2 domain)"/>
    <property type="match status" value="1"/>
</dbReference>
<feature type="compositionally biased region" description="Polar residues" evidence="3">
    <location>
        <begin position="1544"/>
        <end position="1553"/>
    </location>
</feature>
<dbReference type="FunFam" id="1.10.238.150:FF:000003">
    <property type="entry name" value="Cytokinesis protein SepA"/>
    <property type="match status" value="1"/>
</dbReference>
<name>A0A168FYM9_CORDF</name>
<dbReference type="Pfam" id="PF06371">
    <property type="entry name" value="Drf_GBD"/>
    <property type="match status" value="1"/>
</dbReference>
<dbReference type="SMART" id="SM01140">
    <property type="entry name" value="Drf_GBD"/>
    <property type="match status" value="1"/>
</dbReference>
<protein>
    <submittedName>
        <fullName evidence="7">Cytokinesis protein sepA</fullName>
    </submittedName>
</protein>
<comment type="caution">
    <text evidence="7">The sequence shown here is derived from an EMBL/GenBank/DDBJ whole genome shotgun (WGS) entry which is preliminary data.</text>
</comment>
<dbReference type="PANTHER" id="PTHR47102:SF2">
    <property type="entry name" value="PROTEIN BNI1"/>
    <property type="match status" value="1"/>
</dbReference>
<feature type="compositionally biased region" description="Polar residues" evidence="3">
    <location>
        <begin position="863"/>
        <end position="875"/>
    </location>
</feature>
<feature type="compositionally biased region" description="Pro residues" evidence="3">
    <location>
        <begin position="992"/>
        <end position="1038"/>
    </location>
</feature>
<dbReference type="Gene3D" id="6.10.30.50">
    <property type="match status" value="1"/>
</dbReference>
<dbReference type="Gene3D" id="1.10.238.150">
    <property type="entry name" value="Formin, FH3 diaphanous domain"/>
    <property type="match status" value="1"/>
</dbReference>
<feature type="domain" description="FH2" evidence="6">
    <location>
        <begin position="1111"/>
        <end position="1532"/>
    </location>
</feature>
<evidence type="ECO:0000259" key="6">
    <source>
        <dbReference type="PROSITE" id="PS51444"/>
    </source>
</evidence>
<feature type="compositionally biased region" description="Acidic residues" evidence="3">
    <location>
        <begin position="895"/>
        <end position="906"/>
    </location>
</feature>
<organism evidence="7 8">
    <name type="scientific">Akanthomyces lecanii RCEF 1005</name>
    <dbReference type="NCBI Taxonomy" id="1081108"/>
    <lineage>
        <taxon>Eukaryota</taxon>
        <taxon>Fungi</taxon>
        <taxon>Dikarya</taxon>
        <taxon>Ascomycota</taxon>
        <taxon>Pezizomycotina</taxon>
        <taxon>Sordariomycetes</taxon>
        <taxon>Hypocreomycetidae</taxon>
        <taxon>Hypocreales</taxon>
        <taxon>Cordycipitaceae</taxon>
        <taxon>Akanthomyces</taxon>
        <taxon>Cordyceps confragosa</taxon>
    </lineage>
</organism>
<gene>
    <name evidence="7" type="ORF">LEL_07774</name>
</gene>
<dbReference type="InterPro" id="IPR042201">
    <property type="entry name" value="FH2_Formin_sf"/>
</dbReference>
<feature type="region of interest" description="Disordered" evidence="3">
    <location>
        <begin position="1"/>
        <end position="67"/>
    </location>
</feature>
<dbReference type="InterPro" id="IPR011989">
    <property type="entry name" value="ARM-like"/>
</dbReference>
<feature type="compositionally biased region" description="Low complexity" evidence="3">
    <location>
        <begin position="978"/>
        <end position="991"/>
    </location>
</feature>
<dbReference type="GO" id="GO:0032991">
    <property type="term" value="C:protein-containing complex"/>
    <property type="evidence" value="ECO:0007669"/>
    <property type="project" value="UniProtKB-ARBA"/>
</dbReference>
<dbReference type="InterPro" id="IPR016024">
    <property type="entry name" value="ARM-type_fold"/>
</dbReference>
<keyword evidence="8" id="KW-1185">Reference proteome</keyword>
<dbReference type="EMBL" id="AZHF01000005">
    <property type="protein sequence ID" value="OAA75786.1"/>
    <property type="molecule type" value="Genomic_DNA"/>
</dbReference>
<evidence type="ECO:0000259" key="5">
    <source>
        <dbReference type="PROSITE" id="PS51232"/>
    </source>
</evidence>
<feature type="compositionally biased region" description="Polar residues" evidence="3">
    <location>
        <begin position="952"/>
        <end position="966"/>
    </location>
</feature>
<dbReference type="SUPFAM" id="SSF48371">
    <property type="entry name" value="ARM repeat"/>
    <property type="match status" value="1"/>
</dbReference>
<feature type="compositionally biased region" description="Basic and acidic residues" evidence="3">
    <location>
        <begin position="1514"/>
        <end position="1527"/>
    </location>
</feature>
<dbReference type="InterPro" id="IPR014768">
    <property type="entry name" value="GBD/FH3_dom"/>
</dbReference>
<dbReference type="GO" id="GO:0000131">
    <property type="term" value="C:incipient cellular bud site"/>
    <property type="evidence" value="ECO:0007669"/>
    <property type="project" value="UniProtKB-ARBA"/>
</dbReference>
<dbReference type="SMART" id="SM01139">
    <property type="entry name" value="Drf_FH3"/>
    <property type="match status" value="1"/>
</dbReference>
<dbReference type="SMART" id="SM00498">
    <property type="entry name" value="FH2"/>
    <property type="match status" value="1"/>
</dbReference>
<feature type="compositionally biased region" description="Basic and acidic residues" evidence="3">
    <location>
        <begin position="933"/>
        <end position="942"/>
    </location>
</feature>
<dbReference type="InterPro" id="IPR010473">
    <property type="entry name" value="GTPase-bd"/>
</dbReference>
<dbReference type="Proteomes" id="UP000076881">
    <property type="component" value="Unassembled WGS sequence"/>
</dbReference>
<dbReference type="FunFam" id="1.20.58.2220:FF:000006">
    <property type="entry name" value="Cytokinesis protein sepA"/>
    <property type="match status" value="1"/>
</dbReference>
<dbReference type="STRING" id="1081108.A0A168FYM9"/>
<dbReference type="OrthoDB" id="1104827at2759"/>
<feature type="compositionally biased region" description="Polar residues" evidence="3">
    <location>
        <begin position="7"/>
        <end position="17"/>
    </location>
</feature>
<dbReference type="GO" id="GO:0032153">
    <property type="term" value="C:cell division site"/>
    <property type="evidence" value="ECO:0007669"/>
    <property type="project" value="TreeGrafter"/>
</dbReference>
<dbReference type="InterPro" id="IPR051661">
    <property type="entry name" value="Actin_filament_regulator"/>
</dbReference>
<feature type="compositionally biased region" description="Basic and acidic residues" evidence="3">
    <location>
        <begin position="1724"/>
        <end position="1736"/>
    </location>
</feature>
<dbReference type="GO" id="GO:1903475">
    <property type="term" value="P:mitotic actomyosin contractile ring assembly"/>
    <property type="evidence" value="ECO:0007669"/>
    <property type="project" value="TreeGrafter"/>
</dbReference>
<feature type="domain" description="DAD" evidence="4">
    <location>
        <begin position="1547"/>
        <end position="1579"/>
    </location>
</feature>
<dbReference type="GO" id="GO:0051016">
    <property type="term" value="P:barbed-end actin filament capping"/>
    <property type="evidence" value="ECO:0007669"/>
    <property type="project" value="TreeGrafter"/>
</dbReference>
<dbReference type="FunFam" id="6.10.30.50:FF:000001">
    <property type="entry name" value="Cytokinesis sepA protein"/>
    <property type="match status" value="1"/>
</dbReference>
<dbReference type="Pfam" id="PF02181">
    <property type="entry name" value="FH2"/>
    <property type="match status" value="1"/>
</dbReference>
<dbReference type="Gene3D" id="1.25.10.10">
    <property type="entry name" value="Leucine-rich Repeat Variant"/>
    <property type="match status" value="1"/>
</dbReference>
<evidence type="ECO:0000256" key="3">
    <source>
        <dbReference type="SAM" id="MobiDB-lite"/>
    </source>
</evidence>
<dbReference type="GO" id="GO:0043332">
    <property type="term" value="C:mating projection tip"/>
    <property type="evidence" value="ECO:0007669"/>
    <property type="project" value="TreeGrafter"/>
</dbReference>
<feature type="region of interest" description="Disordered" evidence="3">
    <location>
        <begin position="849"/>
        <end position="1112"/>
    </location>
</feature>
<evidence type="ECO:0000313" key="7">
    <source>
        <dbReference type="EMBL" id="OAA75786.1"/>
    </source>
</evidence>
<feature type="compositionally biased region" description="Basic and acidic residues" evidence="3">
    <location>
        <begin position="907"/>
        <end position="921"/>
    </location>
</feature>
<feature type="compositionally biased region" description="Pro residues" evidence="3">
    <location>
        <begin position="1045"/>
        <end position="1057"/>
    </location>
</feature>
<feature type="compositionally biased region" description="Basic residues" evidence="3">
    <location>
        <begin position="1574"/>
        <end position="1586"/>
    </location>
</feature>
<feature type="domain" description="GBD/FH3" evidence="5">
    <location>
        <begin position="227"/>
        <end position="654"/>
    </location>
</feature>
<evidence type="ECO:0000259" key="4">
    <source>
        <dbReference type="PROSITE" id="PS51231"/>
    </source>
</evidence>
<dbReference type="InterPro" id="IPR014767">
    <property type="entry name" value="DAD_dom"/>
</dbReference>
<reference evidence="7 8" key="1">
    <citation type="journal article" date="2016" name="Genome Biol. Evol.">
        <title>Divergent and convergent evolution of fungal pathogenicity.</title>
        <authorList>
            <person name="Shang Y."/>
            <person name="Xiao G."/>
            <person name="Zheng P."/>
            <person name="Cen K."/>
            <person name="Zhan S."/>
            <person name="Wang C."/>
        </authorList>
    </citation>
    <scope>NUCLEOTIDE SEQUENCE [LARGE SCALE GENOMIC DNA]</scope>
    <source>
        <strain evidence="7 8">RCEF 1005</strain>
    </source>
</reference>
<evidence type="ECO:0000256" key="2">
    <source>
        <dbReference type="ARBA" id="ARBA00037935"/>
    </source>
</evidence>
<dbReference type="GO" id="GO:0005938">
    <property type="term" value="C:cell cortex"/>
    <property type="evidence" value="ECO:0007669"/>
    <property type="project" value="UniProtKB-ARBA"/>
</dbReference>
<comment type="similarity">
    <text evidence="2">Belongs to the formin homology family. BNI1 subfamily.</text>
</comment>
<dbReference type="GO" id="GO:0031267">
    <property type="term" value="F:small GTPase binding"/>
    <property type="evidence" value="ECO:0007669"/>
    <property type="project" value="InterPro"/>
</dbReference>
<dbReference type="GO" id="GO:0003779">
    <property type="term" value="F:actin binding"/>
    <property type="evidence" value="ECO:0007669"/>
    <property type="project" value="InterPro"/>
</dbReference>
<dbReference type="GO" id="GO:0051017">
    <property type="term" value="P:actin filament bundle assembly"/>
    <property type="evidence" value="ECO:0007669"/>
    <property type="project" value="TreeGrafter"/>
</dbReference>
<dbReference type="PROSITE" id="PS51231">
    <property type="entry name" value="DAD"/>
    <property type="match status" value="1"/>
</dbReference>